<dbReference type="Proteomes" id="UP000019804">
    <property type="component" value="Unassembled WGS sequence"/>
</dbReference>
<sequence>MPKQSQEQVLGIRNTLLTEELEKVVNKQMAHGPCQYDNNPPSYPDKIPNVYGRDMYLIEVPAFDFHRALAYCQRAVQELALKNKFFHDDQNQRQRNMWNVHYPIIDTERTTESTLLSISCQSSVNRLFIAHQSRKKQYLGCVNQESLEIITQMKRHVKR</sequence>
<dbReference type="AlphaFoldDB" id="A0A017SEW4"/>
<keyword evidence="2" id="KW-1185">Reference proteome</keyword>
<dbReference type="EMBL" id="KK088422">
    <property type="protein sequence ID" value="EYE95492.1"/>
    <property type="molecule type" value="Genomic_DNA"/>
</dbReference>
<dbReference type="GeneID" id="63695280"/>
<proteinExistence type="predicted"/>
<name>A0A017SEW4_ASPRC</name>
<evidence type="ECO:0000313" key="2">
    <source>
        <dbReference type="Proteomes" id="UP000019804"/>
    </source>
</evidence>
<organism evidence="1 2">
    <name type="scientific">Aspergillus ruber (strain CBS 135680)</name>
    <dbReference type="NCBI Taxonomy" id="1388766"/>
    <lineage>
        <taxon>Eukaryota</taxon>
        <taxon>Fungi</taxon>
        <taxon>Dikarya</taxon>
        <taxon>Ascomycota</taxon>
        <taxon>Pezizomycotina</taxon>
        <taxon>Eurotiomycetes</taxon>
        <taxon>Eurotiomycetidae</taxon>
        <taxon>Eurotiales</taxon>
        <taxon>Aspergillaceae</taxon>
        <taxon>Aspergillus</taxon>
        <taxon>Aspergillus subgen. Aspergillus</taxon>
    </lineage>
</organism>
<dbReference type="HOGENOM" id="CLU_1660357_0_0_1"/>
<evidence type="ECO:0000313" key="1">
    <source>
        <dbReference type="EMBL" id="EYE95492.1"/>
    </source>
</evidence>
<accession>A0A017SEW4</accession>
<protein>
    <submittedName>
        <fullName evidence="1">Uncharacterized protein</fullName>
    </submittedName>
</protein>
<dbReference type="RefSeq" id="XP_040639180.1">
    <property type="nucleotide sequence ID" value="XM_040780156.1"/>
</dbReference>
<reference evidence="2" key="1">
    <citation type="journal article" date="2014" name="Nat. Commun.">
        <title>Genomic adaptations of the halophilic Dead Sea filamentous fungus Eurotium rubrum.</title>
        <authorList>
            <person name="Kis-Papo T."/>
            <person name="Weig A.R."/>
            <person name="Riley R."/>
            <person name="Persoh D."/>
            <person name="Salamov A."/>
            <person name="Sun H."/>
            <person name="Lipzen A."/>
            <person name="Wasser S.P."/>
            <person name="Rambold G."/>
            <person name="Grigoriev I.V."/>
            <person name="Nevo E."/>
        </authorList>
    </citation>
    <scope>NUCLEOTIDE SEQUENCE [LARGE SCALE GENOMIC DNA]</scope>
    <source>
        <strain evidence="2">CBS 135680</strain>
    </source>
</reference>
<gene>
    <name evidence="1" type="ORF">EURHEDRAFT_402666</name>
</gene>